<dbReference type="PANTHER" id="PTHR22706:SF1">
    <property type="entry name" value="ASSEMBLY FACTOR FOR SPINDLE MICROTUBULES"/>
    <property type="match status" value="1"/>
</dbReference>
<dbReference type="PANTHER" id="PTHR22706">
    <property type="entry name" value="ASSEMBLY FACTOR FOR SPINDLE MICROTUBULES"/>
    <property type="match status" value="1"/>
</dbReference>
<sequence length="1041" mass="116061">MYRFQEPDSPSPGNPQLPNTDLSVDDESSFSDIWQNSLDTFEDTAAVEFTAEIRAPLLTATKPRRARKTAAFEIHEDTKGESKFTTNVGSRLSGDTKTGSSDGKPTILCQPAQRFQRPKNSLALNSSHESRSRTALKSNVNSLPAEKRKTPKAQKKEKTEGVRKDVLKKDVHRETVYIPSDTTTLPSAFMGLFSPLKPQNPHGSCSPQSEDCQTNRKIQGVKKQRLRTSVTAPPRRAPLQHTTKFAQECTTTRDVFGKNGGKENIPPGSLETICCMKSGKEENSAVGIRIKSAKLQSTPPISGKSYANRKLPSTTANNKVLANITGRKSSERTQWSGANASSSLEMNDAVLARALKMKPAAAKNSISVSKVGSAPILQTSPTEARVSTKSSLPSVIKACTKQKYPLLTEDISNTAMYEDNWLSHQEIAITQLANSLFDSGRQKLDGHEPDTLLHDLLMTYQDDYFTLLYKRLQASILYGALSVPKDMLVRGNRLKDDLGLKRTFLNLWVETYNLSALRAAAETVIGRKIITPSRNGNSPSHQQKGLKRALEAFLDTFLLRNEDMEPRAAVEWMTGETNLCCGGYRRTILRSILMIVLLDRGRLRPKSSLPRLLFASSSKYKSSAEAVQALAYILLPSVGDITRPLSHLDCQVTYKQHPLQEYEFRINNLAVDLRDGVLLTRLVELLFYPLVSCPMSQQQRVDESSTLRTSNTVKPPLGDHDWPLSQHLKFPCVSRATKLHNVQIALNAFFGERGVGSIIKDVSAEDIVDGYREKTIGLLWGLVGKFGLSGLVDRDDVKKEITRLRRKAASQLGEQECGNDEPSEDDLDTEYKKHIFLLRQWASILARLRGLRLENLTTSFADGKIFESIVDEYEDYMTSGKHEESPTVEGTDVTKHGEGQSNAVSLRSRLMSLGCSSQFASLVQNSISDSSHYFDNDFTLAALAFLCSRLLSASKLTRAAIMVQSAWRRTLARRRLHHRIVAKQIALQCAAVVHARDRILWAKAVIVKWWRNQSTRKKRRHGKPVHRSFKSQPKSKAISKP</sequence>
<feature type="region of interest" description="Disordered" evidence="5">
    <location>
        <begin position="80"/>
        <end position="163"/>
    </location>
</feature>
<proteinExistence type="predicted"/>
<dbReference type="GO" id="GO:0000922">
    <property type="term" value="C:spindle pole"/>
    <property type="evidence" value="ECO:0007669"/>
    <property type="project" value="TreeGrafter"/>
</dbReference>
<dbReference type="InterPro" id="IPR051185">
    <property type="entry name" value="ASPM"/>
</dbReference>
<dbReference type="Gene3D" id="1.10.418.10">
    <property type="entry name" value="Calponin-like domain"/>
    <property type="match status" value="1"/>
</dbReference>
<reference evidence="7 8" key="1">
    <citation type="journal article" date="2015" name="Environ. Microbiol.">
        <title>Metagenome sequence of Elaphomyces granulatus from sporocarp tissue reveals Ascomycota ectomycorrhizal fingerprints of genome expansion and a Proteobacteria-rich microbiome.</title>
        <authorList>
            <person name="Quandt C.A."/>
            <person name="Kohler A."/>
            <person name="Hesse C.N."/>
            <person name="Sharpton T.J."/>
            <person name="Martin F."/>
            <person name="Spatafora J.W."/>
        </authorList>
    </citation>
    <scope>NUCLEOTIDE SEQUENCE [LARGE SCALE GENOMIC DNA]</scope>
    <source>
        <strain evidence="7 8">OSC145934</strain>
    </source>
</reference>
<evidence type="ECO:0000256" key="5">
    <source>
        <dbReference type="SAM" id="MobiDB-lite"/>
    </source>
</evidence>
<dbReference type="GO" id="GO:0007051">
    <property type="term" value="P:spindle organization"/>
    <property type="evidence" value="ECO:0007669"/>
    <property type="project" value="TreeGrafter"/>
</dbReference>
<dbReference type="CDD" id="cd21223">
    <property type="entry name" value="CH_ASPM_rpt1"/>
    <property type="match status" value="1"/>
</dbReference>
<comment type="subcellular location">
    <subcellularLocation>
        <location evidence="1">Cytoplasm</location>
    </subcellularLocation>
</comment>
<evidence type="ECO:0000256" key="4">
    <source>
        <dbReference type="ARBA" id="ARBA00022860"/>
    </source>
</evidence>
<dbReference type="EMBL" id="NPHW01005239">
    <property type="protein sequence ID" value="OXV06968.1"/>
    <property type="molecule type" value="Genomic_DNA"/>
</dbReference>
<feature type="compositionally biased region" description="Basic and acidic residues" evidence="5">
    <location>
        <begin position="154"/>
        <end position="163"/>
    </location>
</feature>
<dbReference type="InterPro" id="IPR000048">
    <property type="entry name" value="IQ_motif_EF-hand-BS"/>
</dbReference>
<dbReference type="GO" id="GO:0000278">
    <property type="term" value="P:mitotic cell cycle"/>
    <property type="evidence" value="ECO:0007669"/>
    <property type="project" value="TreeGrafter"/>
</dbReference>
<keyword evidence="2" id="KW-0963">Cytoplasm</keyword>
<protein>
    <recommendedName>
        <fullName evidence="6">Calponin-homology (CH) domain-containing protein</fullName>
    </recommendedName>
</protein>
<feature type="compositionally biased region" description="Polar residues" evidence="5">
    <location>
        <begin position="118"/>
        <end position="142"/>
    </location>
</feature>
<feature type="domain" description="Calponin-homology (CH)" evidence="6">
    <location>
        <begin position="635"/>
        <end position="787"/>
    </location>
</feature>
<dbReference type="AlphaFoldDB" id="A0A232LSG0"/>
<feature type="region of interest" description="Disordered" evidence="5">
    <location>
        <begin position="1016"/>
        <end position="1041"/>
    </location>
</feature>
<dbReference type="InterPro" id="IPR036872">
    <property type="entry name" value="CH_dom_sf"/>
</dbReference>
<dbReference type="GO" id="GO:0005516">
    <property type="term" value="F:calmodulin binding"/>
    <property type="evidence" value="ECO:0007669"/>
    <property type="project" value="UniProtKB-KW"/>
</dbReference>
<dbReference type="InterPro" id="IPR001715">
    <property type="entry name" value="CH_dom"/>
</dbReference>
<dbReference type="PROSITE" id="PS50021">
    <property type="entry name" value="CH"/>
    <property type="match status" value="1"/>
</dbReference>
<dbReference type="GO" id="GO:0005737">
    <property type="term" value="C:cytoplasm"/>
    <property type="evidence" value="ECO:0007669"/>
    <property type="project" value="UniProtKB-SubCell"/>
</dbReference>
<dbReference type="PROSITE" id="PS50096">
    <property type="entry name" value="IQ"/>
    <property type="match status" value="1"/>
</dbReference>
<feature type="compositionally biased region" description="Basic residues" evidence="5">
    <location>
        <begin position="1016"/>
        <end position="1029"/>
    </location>
</feature>
<dbReference type="OrthoDB" id="76388at2759"/>
<evidence type="ECO:0000256" key="1">
    <source>
        <dbReference type="ARBA" id="ARBA00004496"/>
    </source>
</evidence>
<evidence type="ECO:0000313" key="7">
    <source>
        <dbReference type="EMBL" id="OXV06968.1"/>
    </source>
</evidence>
<accession>A0A232LSG0</accession>
<keyword evidence="8" id="KW-1185">Reference proteome</keyword>
<comment type="caution">
    <text evidence="7">The sequence shown here is derived from an EMBL/GenBank/DDBJ whole genome shotgun (WGS) entry which is preliminary data.</text>
</comment>
<name>A0A232LSG0_9EURO</name>
<dbReference type="SMART" id="SM00015">
    <property type="entry name" value="IQ"/>
    <property type="match status" value="1"/>
</dbReference>
<dbReference type="SUPFAM" id="SSF47576">
    <property type="entry name" value="Calponin-homology domain, CH-domain"/>
    <property type="match status" value="1"/>
</dbReference>
<keyword evidence="4" id="KW-0112">Calmodulin-binding</keyword>
<gene>
    <name evidence="7" type="ORF">Egran_05266</name>
</gene>
<feature type="compositionally biased region" description="Polar residues" evidence="5">
    <location>
        <begin position="201"/>
        <end position="217"/>
    </location>
</feature>
<evidence type="ECO:0000256" key="3">
    <source>
        <dbReference type="ARBA" id="ARBA00022737"/>
    </source>
</evidence>
<organism evidence="7 8">
    <name type="scientific">Elaphomyces granulatus</name>
    <dbReference type="NCBI Taxonomy" id="519963"/>
    <lineage>
        <taxon>Eukaryota</taxon>
        <taxon>Fungi</taxon>
        <taxon>Dikarya</taxon>
        <taxon>Ascomycota</taxon>
        <taxon>Pezizomycotina</taxon>
        <taxon>Eurotiomycetes</taxon>
        <taxon>Eurotiomycetidae</taxon>
        <taxon>Eurotiales</taxon>
        <taxon>Elaphomycetaceae</taxon>
        <taxon>Elaphomyces</taxon>
    </lineage>
</organism>
<feature type="region of interest" description="Disordered" evidence="5">
    <location>
        <begin position="198"/>
        <end position="229"/>
    </location>
</feature>
<dbReference type="GO" id="GO:0051295">
    <property type="term" value="P:establishment of meiotic spindle localization"/>
    <property type="evidence" value="ECO:0007669"/>
    <property type="project" value="TreeGrafter"/>
</dbReference>
<feature type="compositionally biased region" description="Polar residues" evidence="5">
    <location>
        <begin position="83"/>
        <end position="103"/>
    </location>
</feature>
<feature type="region of interest" description="Disordered" evidence="5">
    <location>
        <begin position="1"/>
        <end position="28"/>
    </location>
</feature>
<feature type="region of interest" description="Disordered" evidence="5">
    <location>
        <begin position="880"/>
        <end position="899"/>
    </location>
</feature>
<dbReference type="Proteomes" id="UP000243515">
    <property type="component" value="Unassembled WGS sequence"/>
</dbReference>
<evidence type="ECO:0000313" key="8">
    <source>
        <dbReference type="Proteomes" id="UP000243515"/>
    </source>
</evidence>
<dbReference type="Pfam" id="PF00307">
    <property type="entry name" value="CH"/>
    <property type="match status" value="1"/>
</dbReference>
<evidence type="ECO:0000256" key="2">
    <source>
        <dbReference type="ARBA" id="ARBA00022490"/>
    </source>
</evidence>
<evidence type="ECO:0000259" key="6">
    <source>
        <dbReference type="PROSITE" id="PS50021"/>
    </source>
</evidence>
<keyword evidence="3" id="KW-0677">Repeat</keyword>